<organism evidence="1">
    <name type="scientific">freshwater metagenome</name>
    <dbReference type="NCBI Taxonomy" id="449393"/>
    <lineage>
        <taxon>unclassified sequences</taxon>
        <taxon>metagenomes</taxon>
        <taxon>ecological metagenomes</taxon>
    </lineage>
</organism>
<name>A0A6J6NX78_9ZZZZ</name>
<gene>
    <name evidence="1" type="ORF">UFOPK2373_00808</name>
</gene>
<dbReference type="EMBL" id="CAEZXL010000140">
    <property type="protein sequence ID" value="CAB4691229.1"/>
    <property type="molecule type" value="Genomic_DNA"/>
</dbReference>
<sequence>MPALGKTTLEEPVFVGMTLDEFGLTVGTSSFAFFAAENLEGSLLEIIAALAIKLEETEFALLTDAGTALPNTLPSRTFRNTWFELTIMPKARALLARF</sequence>
<dbReference type="AlphaFoldDB" id="A0A6J6NX78"/>
<accession>A0A6J6NX78</accession>
<reference evidence="1" key="1">
    <citation type="submission" date="2020-05" db="EMBL/GenBank/DDBJ databases">
        <authorList>
            <person name="Chiriac C."/>
            <person name="Salcher M."/>
            <person name="Ghai R."/>
            <person name="Kavagutti S V."/>
        </authorList>
    </citation>
    <scope>NUCLEOTIDE SEQUENCE</scope>
</reference>
<evidence type="ECO:0000313" key="1">
    <source>
        <dbReference type="EMBL" id="CAB4691229.1"/>
    </source>
</evidence>
<proteinExistence type="predicted"/>
<protein>
    <submittedName>
        <fullName evidence="1">Unannotated protein</fullName>
    </submittedName>
</protein>